<gene>
    <name evidence="2" type="ORF">RSOLAG22IIIB_09130</name>
</gene>
<dbReference type="EMBL" id="CYGV01001197">
    <property type="protein sequence ID" value="CUA70793.1"/>
    <property type="molecule type" value="Genomic_DNA"/>
</dbReference>
<sequence>MDPLPPTPRPKLSAEARRRAPQVPSACKKTTTRRTRKTAERDVYHHFINRIKTQGMASNTPEPPCPSDAYAPFTSSVFSTQQTITLSNEPKEKAGQENVQVGASKTGFLGAEVVAFGRDGEERVREQVMIDQPDKKSSRSPTPTPSISSPIGPVPNTIPSSIPDHIETQNPLSLVHEKSSTLALLGGMFGKGEWGGRESVRGDEMETMEVEGEVDAAYEVVPRVADEVASDAGVGDKDEIDNNEQDNPHSPIKHSSLKDMFKPQE</sequence>
<dbReference type="Proteomes" id="UP000044841">
    <property type="component" value="Unassembled WGS sequence"/>
</dbReference>
<protein>
    <submittedName>
        <fullName evidence="2">Uncharacterized protein</fullName>
    </submittedName>
</protein>
<evidence type="ECO:0000313" key="2">
    <source>
        <dbReference type="EMBL" id="CUA70793.1"/>
    </source>
</evidence>
<evidence type="ECO:0000256" key="1">
    <source>
        <dbReference type="SAM" id="MobiDB-lite"/>
    </source>
</evidence>
<keyword evidence="3" id="KW-1185">Reference proteome</keyword>
<accession>A0A0K6FXF9</accession>
<organism evidence="2 3">
    <name type="scientific">Rhizoctonia solani</name>
    <dbReference type="NCBI Taxonomy" id="456999"/>
    <lineage>
        <taxon>Eukaryota</taxon>
        <taxon>Fungi</taxon>
        <taxon>Dikarya</taxon>
        <taxon>Basidiomycota</taxon>
        <taxon>Agaricomycotina</taxon>
        <taxon>Agaricomycetes</taxon>
        <taxon>Cantharellales</taxon>
        <taxon>Ceratobasidiaceae</taxon>
        <taxon>Rhizoctonia</taxon>
    </lineage>
</organism>
<reference evidence="2 3" key="1">
    <citation type="submission" date="2015-07" db="EMBL/GenBank/DDBJ databases">
        <authorList>
            <person name="Noorani M."/>
        </authorList>
    </citation>
    <scope>NUCLEOTIDE SEQUENCE [LARGE SCALE GENOMIC DNA]</scope>
    <source>
        <strain evidence="2">BBA 69670</strain>
    </source>
</reference>
<feature type="compositionally biased region" description="Basic and acidic residues" evidence="1">
    <location>
        <begin position="256"/>
        <end position="265"/>
    </location>
</feature>
<feature type="region of interest" description="Disordered" evidence="1">
    <location>
        <begin position="227"/>
        <end position="265"/>
    </location>
</feature>
<evidence type="ECO:0000313" key="3">
    <source>
        <dbReference type="Proteomes" id="UP000044841"/>
    </source>
</evidence>
<proteinExistence type="predicted"/>
<feature type="region of interest" description="Disordered" evidence="1">
    <location>
        <begin position="1"/>
        <end position="39"/>
    </location>
</feature>
<feature type="compositionally biased region" description="Low complexity" evidence="1">
    <location>
        <begin position="139"/>
        <end position="155"/>
    </location>
</feature>
<feature type="region of interest" description="Disordered" evidence="1">
    <location>
        <begin position="129"/>
        <end position="166"/>
    </location>
</feature>
<dbReference type="AlphaFoldDB" id="A0A0K6FXF9"/>
<name>A0A0K6FXF9_9AGAM</name>